<dbReference type="Proteomes" id="UP000185596">
    <property type="component" value="Unassembled WGS sequence"/>
</dbReference>
<dbReference type="Gene3D" id="2.60.40.1260">
    <property type="entry name" value="Lamin Tail domain"/>
    <property type="match status" value="1"/>
</dbReference>
<gene>
    <name evidence="3" type="ORF">BU204_11530</name>
</gene>
<dbReference type="InterPro" id="IPR001322">
    <property type="entry name" value="Lamin_tail_dom"/>
</dbReference>
<organism evidence="3 4">
    <name type="scientific">Actinophytocola xanthii</name>
    <dbReference type="NCBI Taxonomy" id="1912961"/>
    <lineage>
        <taxon>Bacteria</taxon>
        <taxon>Bacillati</taxon>
        <taxon>Actinomycetota</taxon>
        <taxon>Actinomycetes</taxon>
        <taxon>Pseudonocardiales</taxon>
        <taxon>Pseudonocardiaceae</taxon>
    </lineage>
</organism>
<feature type="signal peptide" evidence="1">
    <location>
        <begin position="1"/>
        <end position="27"/>
    </location>
</feature>
<name>A0A1Q8CT49_9PSEU</name>
<evidence type="ECO:0000259" key="2">
    <source>
        <dbReference type="PROSITE" id="PS51841"/>
    </source>
</evidence>
<comment type="caution">
    <text evidence="3">The sequence shown here is derived from an EMBL/GenBank/DDBJ whole genome shotgun (WGS) entry which is preliminary data.</text>
</comment>
<dbReference type="PROSITE" id="PS51841">
    <property type="entry name" value="LTD"/>
    <property type="match status" value="1"/>
</dbReference>
<accession>A0A1Q8CT49</accession>
<dbReference type="OrthoDB" id="3828227at2"/>
<dbReference type="EMBL" id="MSIE01000016">
    <property type="protein sequence ID" value="OLF17548.1"/>
    <property type="molecule type" value="Genomic_DNA"/>
</dbReference>
<dbReference type="Pfam" id="PF00932">
    <property type="entry name" value="LTD"/>
    <property type="match status" value="1"/>
</dbReference>
<protein>
    <recommendedName>
        <fullName evidence="2">LTD domain-containing protein</fullName>
    </recommendedName>
</protein>
<feature type="domain" description="LTD" evidence="2">
    <location>
        <begin position="40"/>
        <end position="141"/>
    </location>
</feature>
<dbReference type="SUPFAM" id="SSF74853">
    <property type="entry name" value="Lamin A/C globular tail domain"/>
    <property type="match status" value="1"/>
</dbReference>
<dbReference type="InterPro" id="IPR036415">
    <property type="entry name" value="Lamin_tail_dom_sf"/>
</dbReference>
<evidence type="ECO:0000313" key="3">
    <source>
        <dbReference type="EMBL" id="OLF17548.1"/>
    </source>
</evidence>
<dbReference type="RefSeq" id="WP_075125599.1">
    <property type="nucleotide sequence ID" value="NZ_MSIE01000016.1"/>
</dbReference>
<feature type="chain" id="PRO_5012931925" description="LTD domain-containing protein" evidence="1">
    <location>
        <begin position="28"/>
        <end position="148"/>
    </location>
</feature>
<sequence>MRKTVLAVVSAVTAMLAGLLAAVPAEAAGGVILYRAYYNSPGTDNRSNVSLNAEYVQLKNTSTVAKVVTGWTLRDKQNHVYRFPTTRIGAGQYLTVRTGRGTNNAATRYWGSGNYIWNNTGDTAYLRTSTGALADTCTWGGTGSWRYC</sequence>
<proteinExistence type="predicted"/>
<dbReference type="AlphaFoldDB" id="A0A1Q8CT49"/>
<dbReference type="STRING" id="1912961.BU204_11530"/>
<reference evidence="3 4" key="1">
    <citation type="submission" date="2016-12" db="EMBL/GenBank/DDBJ databases">
        <title>The draft genome sequence of Actinophytocola sp. 11-183.</title>
        <authorList>
            <person name="Wang W."/>
            <person name="Yuan L."/>
        </authorList>
    </citation>
    <scope>NUCLEOTIDE SEQUENCE [LARGE SCALE GENOMIC DNA]</scope>
    <source>
        <strain evidence="3 4">11-183</strain>
    </source>
</reference>
<evidence type="ECO:0000313" key="4">
    <source>
        <dbReference type="Proteomes" id="UP000185596"/>
    </source>
</evidence>
<keyword evidence="1" id="KW-0732">Signal</keyword>
<evidence type="ECO:0000256" key="1">
    <source>
        <dbReference type="SAM" id="SignalP"/>
    </source>
</evidence>
<keyword evidence="4" id="KW-1185">Reference proteome</keyword>